<evidence type="ECO:0000256" key="2">
    <source>
        <dbReference type="ARBA" id="ARBA00022722"/>
    </source>
</evidence>
<accession>A0A6S7GMW6</accession>
<dbReference type="SUPFAM" id="SSF53098">
    <property type="entry name" value="Ribonuclease H-like"/>
    <property type="match status" value="1"/>
</dbReference>
<dbReference type="Pfam" id="PF20700">
    <property type="entry name" value="Mutator"/>
    <property type="match status" value="1"/>
</dbReference>
<comment type="cofactor">
    <cofactor evidence="1">
        <name>Mg(2+)</name>
        <dbReference type="ChEBI" id="CHEBI:18420"/>
    </cofactor>
</comment>
<evidence type="ECO:0000256" key="4">
    <source>
        <dbReference type="ARBA" id="ARBA00022801"/>
    </source>
</evidence>
<keyword evidence="9" id="KW-1185">Reference proteome</keyword>
<sequence>QPDENNLLPVPCSYDMGWQKRGKGFNSNTGQGAVMGLHTGKILDYATKNKTCMTCDHTRRMKTTPTKHDCRKNHTGSSKVMEPISAVELFNNAPKQGVKYSTYTGDDDSTTESYIHQQVPYGVEKFSDIIHMKRSLTTRLYNLSKTAKFTDCSPLSSKVIEYLVKCFSIVIGQNKGDPKSMQSSMKCIVPHAFGDHSCCSESWCGWKQDSSNYRHANLPYGKDLHGQPLKSALEDLFAQYYTDNVITKLSPAANSQRNESLNSTVGSKNPKIRFYGGSESNDFRVACAVAQTNAGYGYVCRTLEALRIDPGLTCTRYTLEMEKKKDKDCQRKNSLEFKKRRNQLHTKRIHGIARKEKQEGKTYETNVGLNIDQTTGPTAIDHQIKEISRLFDDHISVETLKSYEVAVSPFTPRPVFPAMIYDSKLFYNIIIYDTETNTTGKAAQLCQLSAIDKSGHNSFSEYILPTKDIDKHASRVNKLSVKTLNGKRTLFKETAALKTLTCDDALSRFIVYLKTSIDNLRRETTKDICTVLIGHNSKKFDTPIFLRHSCNDVHAKLQAMGIWFGDSLSQFDHLVKSKHEALNLSNGQTCSSKESAFYDRLFNETFDAHDALEDVIALRRILFASPLRLSEEDIVSYCKPVSSSDALNDCQFPKSEFIAASTSFIDSPAAVRFVSSANSGGFVLLRH</sequence>
<evidence type="ECO:0000259" key="7">
    <source>
        <dbReference type="Pfam" id="PF20700"/>
    </source>
</evidence>
<dbReference type="PANTHER" id="PTHR13058:SF19">
    <property type="entry name" value="LD40940P"/>
    <property type="match status" value="1"/>
</dbReference>
<dbReference type="AlphaFoldDB" id="A0A6S7GMW6"/>
<evidence type="ECO:0000256" key="6">
    <source>
        <dbReference type="ARBA" id="ARBA00022842"/>
    </source>
</evidence>
<proteinExistence type="predicted"/>
<feature type="domain" description="Mutator-like transposase" evidence="7">
    <location>
        <begin position="6"/>
        <end position="204"/>
    </location>
</feature>
<dbReference type="GO" id="GO:0003676">
    <property type="term" value="F:nucleic acid binding"/>
    <property type="evidence" value="ECO:0007669"/>
    <property type="project" value="InterPro"/>
</dbReference>
<keyword evidence="6" id="KW-0460">Magnesium</keyword>
<evidence type="ECO:0000256" key="3">
    <source>
        <dbReference type="ARBA" id="ARBA00022723"/>
    </source>
</evidence>
<dbReference type="InterPro" id="IPR012337">
    <property type="entry name" value="RNaseH-like_sf"/>
</dbReference>
<dbReference type="OrthoDB" id="5976735at2759"/>
<comment type="caution">
    <text evidence="8">The sequence shown here is derived from an EMBL/GenBank/DDBJ whole genome shotgun (WGS) entry which is preliminary data.</text>
</comment>
<protein>
    <submittedName>
        <fullName evidence="8">Exonuclease R569</fullName>
    </submittedName>
</protein>
<reference evidence="8" key="1">
    <citation type="submission" date="2020-04" db="EMBL/GenBank/DDBJ databases">
        <authorList>
            <person name="Alioto T."/>
            <person name="Alioto T."/>
            <person name="Gomez Garrido J."/>
        </authorList>
    </citation>
    <scope>NUCLEOTIDE SEQUENCE</scope>
    <source>
        <strain evidence="8">A484AB</strain>
    </source>
</reference>
<evidence type="ECO:0000313" key="8">
    <source>
        <dbReference type="EMBL" id="CAB3993015.1"/>
    </source>
</evidence>
<keyword evidence="4" id="KW-0378">Hydrolase</keyword>
<evidence type="ECO:0000256" key="5">
    <source>
        <dbReference type="ARBA" id="ARBA00022839"/>
    </source>
</evidence>
<dbReference type="GO" id="GO:0006308">
    <property type="term" value="P:DNA catabolic process"/>
    <property type="evidence" value="ECO:0007669"/>
    <property type="project" value="TreeGrafter"/>
</dbReference>
<dbReference type="Proteomes" id="UP001152795">
    <property type="component" value="Unassembled WGS sequence"/>
</dbReference>
<dbReference type="Gene3D" id="3.30.420.10">
    <property type="entry name" value="Ribonuclease H-like superfamily/Ribonuclease H"/>
    <property type="match status" value="1"/>
</dbReference>
<evidence type="ECO:0000313" key="9">
    <source>
        <dbReference type="Proteomes" id="UP001152795"/>
    </source>
</evidence>
<dbReference type="InterPro" id="IPR040393">
    <property type="entry name" value="TREX1/2"/>
</dbReference>
<dbReference type="GO" id="GO:0008296">
    <property type="term" value="F:3'-5'-DNA exonuclease activity"/>
    <property type="evidence" value="ECO:0007669"/>
    <property type="project" value="TreeGrafter"/>
</dbReference>
<name>A0A6S7GMW6_PARCT</name>
<organism evidence="8 9">
    <name type="scientific">Paramuricea clavata</name>
    <name type="common">Red gorgonian</name>
    <name type="synonym">Violescent sea-whip</name>
    <dbReference type="NCBI Taxonomy" id="317549"/>
    <lineage>
        <taxon>Eukaryota</taxon>
        <taxon>Metazoa</taxon>
        <taxon>Cnidaria</taxon>
        <taxon>Anthozoa</taxon>
        <taxon>Octocorallia</taxon>
        <taxon>Malacalcyonacea</taxon>
        <taxon>Plexauridae</taxon>
        <taxon>Paramuricea</taxon>
    </lineage>
</organism>
<dbReference type="InterPro" id="IPR036397">
    <property type="entry name" value="RNaseH_sf"/>
</dbReference>
<evidence type="ECO:0000256" key="1">
    <source>
        <dbReference type="ARBA" id="ARBA00001946"/>
    </source>
</evidence>
<feature type="non-terminal residue" evidence="8">
    <location>
        <position position="687"/>
    </location>
</feature>
<dbReference type="EMBL" id="CACRXK020002168">
    <property type="protein sequence ID" value="CAB3993015.1"/>
    <property type="molecule type" value="Genomic_DNA"/>
</dbReference>
<keyword evidence="2" id="KW-0540">Nuclease</keyword>
<keyword evidence="5 8" id="KW-0269">Exonuclease</keyword>
<dbReference type="PANTHER" id="PTHR13058">
    <property type="entry name" value="THREE PRIME REPAIR EXONUCLEASE 1, 2"/>
    <property type="match status" value="1"/>
</dbReference>
<dbReference type="GO" id="GO:0046872">
    <property type="term" value="F:metal ion binding"/>
    <property type="evidence" value="ECO:0007669"/>
    <property type="project" value="UniProtKB-KW"/>
</dbReference>
<dbReference type="InterPro" id="IPR049012">
    <property type="entry name" value="Mutator_transp_dom"/>
</dbReference>
<gene>
    <name evidence="8" type="ORF">PACLA_8A067232</name>
</gene>
<keyword evidence="3" id="KW-0479">Metal-binding</keyword>
<dbReference type="GO" id="GO:0005737">
    <property type="term" value="C:cytoplasm"/>
    <property type="evidence" value="ECO:0007669"/>
    <property type="project" value="TreeGrafter"/>
</dbReference>